<dbReference type="InterPro" id="IPR050668">
    <property type="entry name" value="Cytochrome_b5"/>
</dbReference>
<comment type="caution">
    <text evidence="6">The sequence shown here is derived from an EMBL/GenBank/DDBJ whole genome shotgun (WGS) entry which is preliminary data.</text>
</comment>
<evidence type="ECO:0000256" key="3">
    <source>
        <dbReference type="ARBA" id="ARBA00023004"/>
    </source>
</evidence>
<gene>
    <name evidence="6" type="ORF">TCAL_07638</name>
</gene>
<dbReference type="GO" id="GO:0046872">
    <property type="term" value="F:metal ion binding"/>
    <property type="evidence" value="ECO:0007669"/>
    <property type="project" value="UniProtKB-KW"/>
</dbReference>
<dbReference type="OrthoDB" id="260519at2759"/>
<evidence type="ECO:0000256" key="4">
    <source>
        <dbReference type="ARBA" id="ARBA00038168"/>
    </source>
</evidence>
<comment type="similarity">
    <text evidence="4">Belongs to the cytochrome b5 family.</text>
</comment>
<keyword evidence="1" id="KW-0349">Heme</keyword>
<accession>A0A553NVW2</accession>
<evidence type="ECO:0000313" key="7">
    <source>
        <dbReference type="Proteomes" id="UP000318571"/>
    </source>
</evidence>
<keyword evidence="3" id="KW-0408">Iron</keyword>
<keyword evidence="7" id="KW-1185">Reference proteome</keyword>
<dbReference type="Pfam" id="PF00173">
    <property type="entry name" value="Cyt-b5"/>
    <property type="match status" value="1"/>
</dbReference>
<organism evidence="6 7">
    <name type="scientific">Tigriopus californicus</name>
    <name type="common">Marine copepod</name>
    <dbReference type="NCBI Taxonomy" id="6832"/>
    <lineage>
        <taxon>Eukaryota</taxon>
        <taxon>Metazoa</taxon>
        <taxon>Ecdysozoa</taxon>
        <taxon>Arthropoda</taxon>
        <taxon>Crustacea</taxon>
        <taxon>Multicrustacea</taxon>
        <taxon>Hexanauplia</taxon>
        <taxon>Copepoda</taxon>
        <taxon>Harpacticoida</taxon>
        <taxon>Harpacticidae</taxon>
        <taxon>Tigriopus</taxon>
    </lineage>
</organism>
<keyword evidence="2" id="KW-0479">Metal-binding</keyword>
<dbReference type="SMART" id="SM01117">
    <property type="entry name" value="Cyt-b5"/>
    <property type="match status" value="1"/>
</dbReference>
<proteinExistence type="inferred from homology"/>
<dbReference type="PRINTS" id="PR00363">
    <property type="entry name" value="CYTOCHROMEB5"/>
</dbReference>
<dbReference type="GO" id="GO:0020037">
    <property type="term" value="F:heme binding"/>
    <property type="evidence" value="ECO:0007669"/>
    <property type="project" value="TreeGrafter"/>
</dbReference>
<name>A0A553NVW2_TIGCA</name>
<dbReference type="PANTHER" id="PTHR19359:SF41">
    <property type="entry name" value="GEO08203P1"/>
    <property type="match status" value="1"/>
</dbReference>
<protein>
    <recommendedName>
        <fullName evidence="5">Cytochrome b5 heme-binding domain-containing protein</fullName>
    </recommendedName>
</protein>
<dbReference type="STRING" id="6832.A0A553NVW2"/>
<evidence type="ECO:0000256" key="2">
    <source>
        <dbReference type="ARBA" id="ARBA00022723"/>
    </source>
</evidence>
<sequence>MAFWNPAQLKSLFGFLAQNNLPKKEEPALREEMAPKASGGKVASRVMASSALRLAANALSRANSQISEEISVGDVLECLGTLEEKKNCKSPGVELGTRPRALVRQETTNSIEDGVHSAASTPETSSSTLCEDARAFEEECDETGLPIIDYSEVQEHDSPEDGWMVFYNKVYDVTDFLNQHPGGSFVMHEYLGRDATSAFSGHSSDAYEIMDDYMIGVLPKHQHSNIYSIPMFLN</sequence>
<evidence type="ECO:0000313" key="6">
    <source>
        <dbReference type="EMBL" id="TRY69572.1"/>
    </source>
</evidence>
<evidence type="ECO:0000259" key="5">
    <source>
        <dbReference type="PROSITE" id="PS50255"/>
    </source>
</evidence>
<dbReference type="PANTHER" id="PTHR19359">
    <property type="entry name" value="CYTOCHROME B5"/>
    <property type="match status" value="1"/>
</dbReference>
<dbReference type="Proteomes" id="UP000318571">
    <property type="component" value="Chromosome 1"/>
</dbReference>
<dbReference type="AlphaFoldDB" id="A0A553NVW2"/>
<evidence type="ECO:0000256" key="1">
    <source>
        <dbReference type="ARBA" id="ARBA00022617"/>
    </source>
</evidence>
<dbReference type="SUPFAM" id="SSF55856">
    <property type="entry name" value="Cytochrome b5-like heme/steroid binding domain"/>
    <property type="match status" value="1"/>
</dbReference>
<dbReference type="Gene3D" id="3.10.120.10">
    <property type="entry name" value="Cytochrome b5-like heme/steroid binding domain"/>
    <property type="match status" value="1"/>
</dbReference>
<feature type="domain" description="Cytochrome b5 heme-binding" evidence="5">
    <location>
        <begin position="145"/>
        <end position="219"/>
    </location>
</feature>
<dbReference type="InterPro" id="IPR036400">
    <property type="entry name" value="Cyt_B5-like_heme/steroid_sf"/>
</dbReference>
<dbReference type="InterPro" id="IPR001199">
    <property type="entry name" value="Cyt_B5-like_heme/steroid-bd"/>
</dbReference>
<reference evidence="6 7" key="1">
    <citation type="journal article" date="2018" name="Nat. Ecol. Evol.">
        <title>Genomic signatures of mitonuclear coevolution across populations of Tigriopus californicus.</title>
        <authorList>
            <person name="Barreto F.S."/>
            <person name="Watson E.T."/>
            <person name="Lima T.G."/>
            <person name="Willett C.S."/>
            <person name="Edmands S."/>
            <person name="Li W."/>
            <person name="Burton R.S."/>
        </authorList>
    </citation>
    <scope>NUCLEOTIDE SEQUENCE [LARGE SCALE GENOMIC DNA]</scope>
    <source>
        <strain evidence="6 7">San Diego</strain>
    </source>
</reference>
<dbReference type="PROSITE" id="PS50255">
    <property type="entry name" value="CYTOCHROME_B5_2"/>
    <property type="match status" value="1"/>
</dbReference>
<dbReference type="EMBL" id="VCGU01000010">
    <property type="protein sequence ID" value="TRY69572.1"/>
    <property type="molecule type" value="Genomic_DNA"/>
</dbReference>
<dbReference type="GO" id="GO:0016020">
    <property type="term" value="C:membrane"/>
    <property type="evidence" value="ECO:0007669"/>
    <property type="project" value="TreeGrafter"/>
</dbReference>